<protein>
    <submittedName>
        <fullName evidence="3">Uncharacterized protein</fullName>
    </submittedName>
</protein>
<feature type="compositionally biased region" description="Basic and acidic residues" evidence="1">
    <location>
        <begin position="56"/>
        <end position="75"/>
    </location>
</feature>
<evidence type="ECO:0000313" key="4">
    <source>
        <dbReference type="Proteomes" id="UP000712281"/>
    </source>
</evidence>
<name>A0A8S9H114_BRACR</name>
<dbReference type="Proteomes" id="UP000712281">
    <property type="component" value="Unassembled WGS sequence"/>
</dbReference>
<accession>A0A8S9H114</accession>
<proteinExistence type="predicted"/>
<organism evidence="3 4">
    <name type="scientific">Brassica cretica</name>
    <name type="common">Mustard</name>
    <dbReference type="NCBI Taxonomy" id="69181"/>
    <lineage>
        <taxon>Eukaryota</taxon>
        <taxon>Viridiplantae</taxon>
        <taxon>Streptophyta</taxon>
        <taxon>Embryophyta</taxon>
        <taxon>Tracheophyta</taxon>
        <taxon>Spermatophyta</taxon>
        <taxon>Magnoliopsida</taxon>
        <taxon>eudicotyledons</taxon>
        <taxon>Gunneridae</taxon>
        <taxon>Pentapetalae</taxon>
        <taxon>rosids</taxon>
        <taxon>malvids</taxon>
        <taxon>Brassicales</taxon>
        <taxon>Brassicaceae</taxon>
        <taxon>Brassiceae</taxon>
        <taxon>Brassica</taxon>
    </lineage>
</organism>
<evidence type="ECO:0000256" key="1">
    <source>
        <dbReference type="SAM" id="MobiDB-lite"/>
    </source>
</evidence>
<evidence type="ECO:0000313" key="3">
    <source>
        <dbReference type="EMBL" id="KAF2549947.1"/>
    </source>
</evidence>
<gene>
    <name evidence="3" type="ORF">F2Q68_00037112</name>
    <name evidence="2" type="ORF">F2Q70_00032743</name>
</gene>
<comment type="caution">
    <text evidence="3">The sequence shown here is derived from an EMBL/GenBank/DDBJ whole genome shotgun (WGS) entry which is preliminary data.</text>
</comment>
<feature type="compositionally biased region" description="Basic and acidic residues" evidence="1">
    <location>
        <begin position="37"/>
        <end position="46"/>
    </location>
</feature>
<dbReference type="EMBL" id="QGKW02001988">
    <property type="protein sequence ID" value="KAF2549947.1"/>
    <property type="molecule type" value="Genomic_DNA"/>
</dbReference>
<sequence length="95" mass="11228">MVSRERESGTASYRRERRPQTLKQRFLQLPTAMPKPNPDKETEHEQTQNTRQLYFQRHERQPPSDDAVVRRKDPEIAASSSTRCDCLHPLNRNLI</sequence>
<evidence type="ECO:0000313" key="2">
    <source>
        <dbReference type="EMBL" id="KAF2531674.1"/>
    </source>
</evidence>
<dbReference type="EMBL" id="QGKY02002305">
    <property type="protein sequence ID" value="KAF2531674.1"/>
    <property type="molecule type" value="Genomic_DNA"/>
</dbReference>
<reference evidence="3" key="1">
    <citation type="submission" date="2019-12" db="EMBL/GenBank/DDBJ databases">
        <title>Genome sequencing and annotation of Brassica cretica.</title>
        <authorList>
            <person name="Studholme D.J."/>
            <person name="Sarris P.F."/>
        </authorList>
    </citation>
    <scope>NUCLEOTIDE SEQUENCE</scope>
    <source>
        <strain evidence="3">PFS-001/15</strain>
        <strain evidence="2">PFS-102/07</strain>
        <tissue evidence="3">Leaf</tissue>
    </source>
</reference>
<feature type="region of interest" description="Disordered" evidence="1">
    <location>
        <begin position="1"/>
        <end position="82"/>
    </location>
</feature>
<dbReference type="AlphaFoldDB" id="A0A8S9H114"/>